<protein>
    <submittedName>
        <fullName evidence="1">Uncharacterized protein</fullName>
    </submittedName>
</protein>
<sequence length="76" mass="8614">MKVLKENLLKNPKLKCGVGLRTATPDEVAEMKKWLDFHGIQYVHQTTHLKTGNPLPYNGLLIINIIGTKKNAKNLY</sequence>
<reference evidence="1 2" key="1">
    <citation type="submission" date="2017-12" db="EMBL/GenBank/DDBJ databases">
        <authorList>
            <person name="Lestochi C.V."/>
            <person name="Miller K.C."/>
            <person name="Miller J.S."/>
            <person name="Stanton M.L."/>
            <person name="Broussard G.W."/>
        </authorList>
    </citation>
    <scope>NUCLEOTIDE SEQUENCE [LARGE SCALE GENOMIC DNA]</scope>
</reference>
<organism evidence="1 2">
    <name type="scientific">Vibrio phage Ceto</name>
    <dbReference type="NCBI Taxonomy" id="2570300"/>
    <lineage>
        <taxon>Viruses</taxon>
        <taxon>Duplodnaviria</taxon>
        <taxon>Heunggongvirae</taxon>
        <taxon>Uroviricota</taxon>
        <taxon>Caudoviricetes</taxon>
        <taxon>Demerecviridae</taxon>
        <taxon>Ermolyevavirinae</taxon>
        <taxon>Cetovirus</taxon>
        <taxon>Cetovirus ceto</taxon>
    </lineage>
</organism>
<gene>
    <name evidence="1" type="ORF">CETO_82</name>
</gene>
<proteinExistence type="predicted"/>
<evidence type="ECO:0000313" key="2">
    <source>
        <dbReference type="Proteomes" id="UP000240819"/>
    </source>
</evidence>
<dbReference type="EMBL" id="MG649966">
    <property type="protein sequence ID" value="AUG85089.1"/>
    <property type="molecule type" value="Genomic_DNA"/>
</dbReference>
<dbReference type="Proteomes" id="UP000240819">
    <property type="component" value="Segment"/>
</dbReference>
<name>A0A2H5BGJ6_9CAUD</name>
<keyword evidence="2" id="KW-1185">Reference proteome</keyword>
<accession>A0A2H5BGJ6</accession>
<evidence type="ECO:0000313" key="1">
    <source>
        <dbReference type="EMBL" id="AUG85089.1"/>
    </source>
</evidence>